<comment type="caution">
    <text evidence="2">The sequence shown here is derived from an EMBL/GenBank/DDBJ whole genome shotgun (WGS) entry which is preliminary data.</text>
</comment>
<keyword evidence="3" id="KW-1185">Reference proteome</keyword>
<accession>A0A843X1I8</accession>
<evidence type="ECO:0000256" key="1">
    <source>
        <dbReference type="SAM" id="MobiDB-lite"/>
    </source>
</evidence>
<proteinExistence type="predicted"/>
<sequence>MVGLGRRGQFRSSSRHSSASPFLTASIIAAPELLREAGRGTVVRPDYGGETSQQRQGACRAEETGRPSGSPDLWAATAKITSSASAEGRVLGSLQFVSERESDKACNRFKLQQEVPTPCKTWLRGLVPHGRAVLLGHVPWSAPARAGSSRCSAFGTSPSGARAAGRARGGAASSSAAIGYWEYPSRPEEDVSYGGQDRSPREILASLTTDVLRALRRTRFDWRCASLREQPMSGGEFRGRLTSKGRGWITSLGNGFWRSFTASTSPTTLDVRDGTSSTHWFRATSQFLSTTRGGDQACAERFIVGLRPDLRWGVTAHMCTTLGEVVAKATTLERETWQPQQQ</sequence>
<dbReference type="OrthoDB" id="1300372at2759"/>
<dbReference type="Proteomes" id="UP000652761">
    <property type="component" value="Unassembled WGS sequence"/>
</dbReference>
<evidence type="ECO:0000313" key="2">
    <source>
        <dbReference type="EMBL" id="MQM14786.1"/>
    </source>
</evidence>
<feature type="region of interest" description="Disordered" evidence="1">
    <location>
        <begin position="42"/>
        <end position="73"/>
    </location>
</feature>
<protein>
    <submittedName>
        <fullName evidence="2">Uncharacterized protein</fullName>
    </submittedName>
</protein>
<dbReference type="AlphaFoldDB" id="A0A843X1I8"/>
<name>A0A843X1I8_COLES</name>
<reference evidence="2" key="1">
    <citation type="submission" date="2017-07" db="EMBL/GenBank/DDBJ databases">
        <title>Taro Niue Genome Assembly and Annotation.</title>
        <authorList>
            <person name="Atibalentja N."/>
            <person name="Keating K."/>
            <person name="Fields C.J."/>
        </authorList>
    </citation>
    <scope>NUCLEOTIDE SEQUENCE</scope>
    <source>
        <strain evidence="2">Niue_2</strain>
        <tissue evidence="2">Leaf</tissue>
    </source>
</reference>
<dbReference type="EMBL" id="NMUH01006234">
    <property type="protein sequence ID" value="MQM14786.1"/>
    <property type="molecule type" value="Genomic_DNA"/>
</dbReference>
<organism evidence="2 3">
    <name type="scientific">Colocasia esculenta</name>
    <name type="common">Wild taro</name>
    <name type="synonym">Arum esculentum</name>
    <dbReference type="NCBI Taxonomy" id="4460"/>
    <lineage>
        <taxon>Eukaryota</taxon>
        <taxon>Viridiplantae</taxon>
        <taxon>Streptophyta</taxon>
        <taxon>Embryophyta</taxon>
        <taxon>Tracheophyta</taxon>
        <taxon>Spermatophyta</taxon>
        <taxon>Magnoliopsida</taxon>
        <taxon>Liliopsida</taxon>
        <taxon>Araceae</taxon>
        <taxon>Aroideae</taxon>
        <taxon>Colocasieae</taxon>
        <taxon>Colocasia</taxon>
    </lineage>
</organism>
<gene>
    <name evidence="2" type="ORF">Taro_047721</name>
</gene>
<evidence type="ECO:0000313" key="3">
    <source>
        <dbReference type="Proteomes" id="UP000652761"/>
    </source>
</evidence>